<dbReference type="GeneID" id="14497562"/>
<dbReference type="eggNOG" id="ENOG502QSAH">
    <property type="taxonomic scope" value="Eukaryota"/>
</dbReference>
<evidence type="ECO:0000256" key="2">
    <source>
        <dbReference type="ARBA" id="ARBA00022803"/>
    </source>
</evidence>
<name>I2H7Q3_HENB6</name>
<evidence type="ECO:0000256" key="4">
    <source>
        <dbReference type="PROSITE-ProRule" id="PRU00339"/>
    </source>
</evidence>
<dbReference type="GO" id="GO:0005634">
    <property type="term" value="C:nucleus"/>
    <property type="evidence" value="ECO:0007669"/>
    <property type="project" value="EnsemblFungi"/>
</dbReference>
<dbReference type="STRING" id="1071380.I2H7Q3"/>
<dbReference type="InterPro" id="IPR019734">
    <property type="entry name" value="TPR_rpt"/>
</dbReference>
<keyword evidence="2 4" id="KW-0802">TPR repeat</keyword>
<feature type="repeat" description="TPR" evidence="4">
    <location>
        <begin position="160"/>
        <end position="193"/>
    </location>
</feature>
<dbReference type="HOGENOM" id="CLU_061203_0_0_1"/>
<dbReference type="GO" id="GO:0030943">
    <property type="term" value="F:mitochondrion targeting sequence binding"/>
    <property type="evidence" value="ECO:0007669"/>
    <property type="project" value="TreeGrafter"/>
</dbReference>
<dbReference type="PANTHER" id="PTHR46208">
    <property type="entry name" value="MITOCHONDRIAL IMPORT RECEPTOR SUBUNIT TOM70"/>
    <property type="match status" value="1"/>
</dbReference>
<dbReference type="GO" id="GO:0042273">
    <property type="term" value="P:ribosomal large subunit biogenesis"/>
    <property type="evidence" value="ECO:0007669"/>
    <property type="project" value="EnsemblFungi"/>
</dbReference>
<dbReference type="OMA" id="RMKTENC"/>
<evidence type="ECO:0000313" key="6">
    <source>
        <dbReference type="Proteomes" id="UP000002866"/>
    </source>
</evidence>
<reference evidence="5 6" key="1">
    <citation type="journal article" date="2011" name="Proc. Natl. Acad. Sci. U.S.A.">
        <title>Evolutionary erosion of yeast sex chromosomes by mating-type switching accidents.</title>
        <authorList>
            <person name="Gordon J.L."/>
            <person name="Armisen D."/>
            <person name="Proux-Wera E."/>
            <person name="Oheigeartaigh S.S."/>
            <person name="Byrne K.P."/>
            <person name="Wolfe K.H."/>
        </authorList>
    </citation>
    <scope>NUCLEOTIDE SEQUENCE [LARGE SCALE GENOMIC DNA]</scope>
    <source>
        <strain evidence="6">ATCC 34711 / CBS 6284 / DSM 70876 / NBRC 10599 / NRRL Y-10934 / UCD 77-7</strain>
    </source>
</reference>
<keyword evidence="6" id="KW-1185">Reference proteome</keyword>
<dbReference type="GO" id="GO:0030150">
    <property type="term" value="P:protein import into mitochondrial matrix"/>
    <property type="evidence" value="ECO:0007669"/>
    <property type="project" value="TreeGrafter"/>
</dbReference>
<evidence type="ECO:0000256" key="1">
    <source>
        <dbReference type="ARBA" id="ARBA00022737"/>
    </source>
</evidence>
<dbReference type="GO" id="GO:0008320">
    <property type="term" value="F:protein transmembrane transporter activity"/>
    <property type="evidence" value="ECO:0007669"/>
    <property type="project" value="TreeGrafter"/>
</dbReference>
<protein>
    <submittedName>
        <fullName evidence="5">Uncharacterized protein</fullName>
    </submittedName>
</protein>
<dbReference type="Proteomes" id="UP000002866">
    <property type="component" value="Chromosome 8"/>
</dbReference>
<evidence type="ECO:0000313" key="5">
    <source>
        <dbReference type="EMBL" id="CCH62405.1"/>
    </source>
</evidence>
<dbReference type="AlphaFoldDB" id="I2H7Q3"/>
<dbReference type="CDD" id="cd24142">
    <property type="entry name" value="ACL4-like"/>
    <property type="match status" value="1"/>
</dbReference>
<sequence>MDLVQTIEQAKIQLLENNLSEVYKILKPLKKSLQNENSNNLELNQIFMEYYLENNQIDKAYPLLVKSCELDPLGEKGGNDKFFTLGQIIGSREGLELILKGIENEYSNLKEDGSGIKKIISAFLSMIEIWMTDLCMEEDAENQCEEIIKQAIEVSNGNSGEVWSMLGSIRISQQRYKEAMEAFQKSWELFELKKNDIEERMKTENCREEYNELVQPLINLCKMCIEMCLYEESFKIIQNLKDIEEDNLEVYYLEGFLNYIFMKLMKFKKLNQLEIDPENVYQFNEHFKDLKIESNEMIEYQENVNELQIAFSFVIQMGKQKLNGEEGDEIINELIMGSQECLNELNLSIIDMQELSMIRKGHDEDENVNIELEKIEFE</sequence>
<dbReference type="RefSeq" id="XP_004181924.1">
    <property type="nucleotide sequence ID" value="XM_004181876.1"/>
</dbReference>
<dbReference type="KEGG" id="tbl:TBLA_0H01170"/>
<dbReference type="EMBL" id="HE806323">
    <property type="protein sequence ID" value="CCH62405.1"/>
    <property type="molecule type" value="Genomic_DNA"/>
</dbReference>
<proteinExistence type="inferred from homology"/>
<gene>
    <name evidence="5" type="primary">TBLA0H01170</name>
    <name evidence="5" type="ORF">TBLA_0H01170</name>
</gene>
<accession>I2H7Q3</accession>
<dbReference type="GO" id="GO:0051082">
    <property type="term" value="F:unfolded protein binding"/>
    <property type="evidence" value="ECO:0007669"/>
    <property type="project" value="EnsemblFungi"/>
</dbReference>
<dbReference type="FunCoup" id="I2H7Q3">
    <property type="interactions" value="325"/>
</dbReference>
<dbReference type="InParanoid" id="I2H7Q3"/>
<dbReference type="GO" id="GO:0005741">
    <property type="term" value="C:mitochondrial outer membrane"/>
    <property type="evidence" value="ECO:0007669"/>
    <property type="project" value="TreeGrafter"/>
</dbReference>
<organism evidence="5 6">
    <name type="scientific">Henningerozyma blattae (strain ATCC 34711 / CBS 6284 / DSM 70876 / NBRC 10599 / NRRL Y-10934 / UCD 77-7)</name>
    <name type="common">Yeast</name>
    <name type="synonym">Tetrapisispora blattae</name>
    <dbReference type="NCBI Taxonomy" id="1071380"/>
    <lineage>
        <taxon>Eukaryota</taxon>
        <taxon>Fungi</taxon>
        <taxon>Dikarya</taxon>
        <taxon>Ascomycota</taxon>
        <taxon>Saccharomycotina</taxon>
        <taxon>Saccharomycetes</taxon>
        <taxon>Saccharomycetales</taxon>
        <taxon>Saccharomycetaceae</taxon>
        <taxon>Henningerozyma</taxon>
    </lineage>
</organism>
<dbReference type="InterPro" id="IPR011990">
    <property type="entry name" value="TPR-like_helical_dom_sf"/>
</dbReference>
<dbReference type="PROSITE" id="PS50005">
    <property type="entry name" value="TPR"/>
    <property type="match status" value="1"/>
</dbReference>
<dbReference type="PANTHER" id="PTHR46208:SF2">
    <property type="entry name" value="ASSEMBLY CHAPERONE OF RPL4"/>
    <property type="match status" value="1"/>
</dbReference>
<dbReference type="SUPFAM" id="SSF48452">
    <property type="entry name" value="TPR-like"/>
    <property type="match status" value="1"/>
</dbReference>
<dbReference type="GO" id="GO:0045039">
    <property type="term" value="P:protein insertion into mitochondrial inner membrane"/>
    <property type="evidence" value="ECO:0007669"/>
    <property type="project" value="TreeGrafter"/>
</dbReference>
<dbReference type="OrthoDB" id="1914839at2759"/>
<dbReference type="Gene3D" id="1.25.40.10">
    <property type="entry name" value="Tetratricopeptide repeat domain"/>
    <property type="match status" value="1"/>
</dbReference>
<evidence type="ECO:0000256" key="3">
    <source>
        <dbReference type="ARBA" id="ARBA00038030"/>
    </source>
</evidence>
<comment type="similarity">
    <text evidence="3">Belongs to the Tom70 family.</text>
</comment>
<keyword evidence="1" id="KW-0677">Repeat</keyword>